<evidence type="ECO:0000313" key="2">
    <source>
        <dbReference type="Proteomes" id="UP000318582"/>
    </source>
</evidence>
<comment type="caution">
    <text evidence="1">The sequence shown here is derived from an EMBL/GenBank/DDBJ whole genome shotgun (WGS) entry which is preliminary data.</text>
</comment>
<evidence type="ECO:0000313" key="1">
    <source>
        <dbReference type="EMBL" id="TPX53779.1"/>
    </source>
</evidence>
<accession>A0A507DPW5</accession>
<gene>
    <name evidence="1" type="ORF">PhCBS80983_g06159</name>
</gene>
<organism evidence="1 2">
    <name type="scientific">Powellomyces hirtus</name>
    <dbReference type="NCBI Taxonomy" id="109895"/>
    <lineage>
        <taxon>Eukaryota</taxon>
        <taxon>Fungi</taxon>
        <taxon>Fungi incertae sedis</taxon>
        <taxon>Chytridiomycota</taxon>
        <taxon>Chytridiomycota incertae sedis</taxon>
        <taxon>Chytridiomycetes</taxon>
        <taxon>Spizellomycetales</taxon>
        <taxon>Powellomycetaceae</taxon>
        <taxon>Powellomyces</taxon>
    </lineage>
</organism>
<dbReference type="EMBL" id="QEAQ01000190">
    <property type="protein sequence ID" value="TPX53779.1"/>
    <property type="molecule type" value="Genomic_DNA"/>
</dbReference>
<sequence>MATFTSEHPLLKRTPGDIARRVACTQMVLTRWGIEAALTSSQGKGPVDPRIEQSYGALAKAIEESKLSRSFTSVEQELIDKPLGQWSPVDDLASQSMRWESFGTLLWAIKILNSLPKFHVRFSQELLFQSTAIVPAFPTTITSFLQYFDSGEGSKPSHIVTPDELRSAVNTAEAWYWRARAQIVLDLKESLEGDSEDIKAARKKIPSGLKTIMANLDQALSQASIRASADGYIDEIVGEDFGVDGVAYRKLDDHGIRDMSDISEYRLAALSWLCGRDWEFKRGEVPFIHPLGSLWAPEE</sequence>
<dbReference type="AlphaFoldDB" id="A0A507DPW5"/>
<name>A0A507DPW5_9FUNG</name>
<protein>
    <submittedName>
        <fullName evidence="1">Uncharacterized protein</fullName>
    </submittedName>
</protein>
<proteinExistence type="predicted"/>
<dbReference type="Proteomes" id="UP000318582">
    <property type="component" value="Unassembled WGS sequence"/>
</dbReference>
<keyword evidence="2" id="KW-1185">Reference proteome</keyword>
<reference evidence="1 2" key="1">
    <citation type="journal article" date="2019" name="Sci. Rep.">
        <title>Comparative genomics of chytrid fungi reveal insights into the obligate biotrophic and pathogenic lifestyle of Synchytrium endobioticum.</title>
        <authorList>
            <person name="van de Vossenberg B.T.L.H."/>
            <person name="Warris S."/>
            <person name="Nguyen H.D.T."/>
            <person name="van Gent-Pelzer M.P.E."/>
            <person name="Joly D.L."/>
            <person name="van de Geest H.C."/>
            <person name="Bonants P.J.M."/>
            <person name="Smith D.S."/>
            <person name="Levesque C.A."/>
            <person name="van der Lee T.A.J."/>
        </authorList>
    </citation>
    <scope>NUCLEOTIDE SEQUENCE [LARGE SCALE GENOMIC DNA]</scope>
    <source>
        <strain evidence="1 2">CBS 809.83</strain>
    </source>
</reference>